<accession>A0A1M7CQN1</accession>
<name>A0A1M7CQN1_9FIRM</name>
<dbReference type="PANTHER" id="PTHR30294">
    <property type="entry name" value="MEMBRANE COMPONENT OF ABC TRANSPORTER YHHJ-RELATED"/>
    <property type="match status" value="1"/>
</dbReference>
<dbReference type="InterPro" id="IPR051449">
    <property type="entry name" value="ABC-2_transporter_component"/>
</dbReference>
<organism evidence="8 9">
    <name type="scientific">Anaerocolumna jejuensis DSM 15929</name>
    <dbReference type="NCBI Taxonomy" id="1121322"/>
    <lineage>
        <taxon>Bacteria</taxon>
        <taxon>Bacillati</taxon>
        <taxon>Bacillota</taxon>
        <taxon>Clostridia</taxon>
        <taxon>Lachnospirales</taxon>
        <taxon>Lachnospiraceae</taxon>
        <taxon>Anaerocolumna</taxon>
    </lineage>
</organism>
<evidence type="ECO:0000256" key="4">
    <source>
        <dbReference type="ARBA" id="ARBA00022989"/>
    </source>
</evidence>
<dbReference type="RefSeq" id="WP_073280391.1">
    <property type="nucleotide sequence ID" value="NZ_FRAC01000045.1"/>
</dbReference>
<comment type="subcellular location">
    <subcellularLocation>
        <location evidence="1">Cell membrane</location>
        <topology evidence="1">Multi-pass membrane protein</topology>
    </subcellularLocation>
</comment>
<proteinExistence type="predicted"/>
<dbReference type="Proteomes" id="UP000184386">
    <property type="component" value="Unassembled WGS sequence"/>
</dbReference>
<feature type="transmembrane region" description="Helical" evidence="6">
    <location>
        <begin position="234"/>
        <end position="257"/>
    </location>
</feature>
<gene>
    <name evidence="8" type="ORF">SAMN02745136_05490</name>
</gene>
<feature type="transmembrane region" description="Helical" evidence="6">
    <location>
        <begin position="300"/>
        <end position="321"/>
    </location>
</feature>
<keyword evidence="5 6" id="KW-0472">Membrane</keyword>
<evidence type="ECO:0000256" key="2">
    <source>
        <dbReference type="ARBA" id="ARBA00022475"/>
    </source>
</evidence>
<feature type="transmembrane region" description="Helical" evidence="6">
    <location>
        <begin position="193"/>
        <end position="213"/>
    </location>
</feature>
<dbReference type="Pfam" id="PF12698">
    <property type="entry name" value="ABC2_membrane_3"/>
    <property type="match status" value="1"/>
</dbReference>
<dbReference type="PANTHER" id="PTHR30294:SF29">
    <property type="entry name" value="MULTIDRUG ABC TRANSPORTER PERMEASE YBHS-RELATED"/>
    <property type="match status" value="1"/>
</dbReference>
<dbReference type="GO" id="GO:0005886">
    <property type="term" value="C:plasma membrane"/>
    <property type="evidence" value="ECO:0007669"/>
    <property type="project" value="UniProtKB-SubCell"/>
</dbReference>
<keyword evidence="4 6" id="KW-1133">Transmembrane helix</keyword>
<feature type="transmembrane region" description="Helical" evidence="6">
    <location>
        <begin position="12"/>
        <end position="35"/>
    </location>
</feature>
<evidence type="ECO:0000256" key="6">
    <source>
        <dbReference type="SAM" id="Phobius"/>
    </source>
</evidence>
<protein>
    <submittedName>
        <fullName evidence="8">ABC-2 type transport system permease protein</fullName>
    </submittedName>
</protein>
<dbReference type="InterPro" id="IPR013525">
    <property type="entry name" value="ABC2_TM"/>
</dbReference>
<evidence type="ECO:0000256" key="5">
    <source>
        <dbReference type="ARBA" id="ARBA00023136"/>
    </source>
</evidence>
<evidence type="ECO:0000313" key="8">
    <source>
        <dbReference type="EMBL" id="SHL69502.1"/>
    </source>
</evidence>
<keyword evidence="9" id="KW-1185">Reference proteome</keyword>
<keyword evidence="3 6" id="KW-0812">Transmembrane</keyword>
<keyword evidence="2" id="KW-1003">Cell membrane</keyword>
<dbReference type="STRING" id="1121322.SAMN02745136_05490"/>
<evidence type="ECO:0000256" key="3">
    <source>
        <dbReference type="ARBA" id="ARBA00022692"/>
    </source>
</evidence>
<dbReference type="EMBL" id="FRAC01000045">
    <property type="protein sequence ID" value="SHL69502.1"/>
    <property type="molecule type" value="Genomic_DNA"/>
</dbReference>
<sequence>MEILILIKKQLKLLFSNRLIILAGIAVPVLLTYLFSNSIDASKKPCLYAADLSKSSYSAQFLQMLSSHKEITVVSTGKENILKKVDSQLIPMGLVIGKDFDNALLNNKPLPVEIIINFESTDSAVLKQVAATELSSLKKVAADSSYLSNKSGIPVNSLTSQVFNGMKSSSSSEINSSSSDTLAIKQEEMTQTLLGFLVMFIWFVIIQGFRTLIEERENNTYYRLLSTPTSYNRYLASKIAAAYLFGAFHILAVLLTGKYLLNLPVFEHLLPVILIFAVYIFLLTGISLPLSLLMKRHEDFTVTFAVIIIATGILGGSFFSLDTAPGYLVLLSKFTPEAWGEKLLKAVLFDNSSLTSQLVPLLALTAIALLFIGAAFAISSMSLRKKSYLVKS</sequence>
<evidence type="ECO:0000313" key="9">
    <source>
        <dbReference type="Proteomes" id="UP000184386"/>
    </source>
</evidence>
<dbReference type="Gene3D" id="3.40.1710.10">
    <property type="entry name" value="abc type-2 transporter like domain"/>
    <property type="match status" value="1"/>
</dbReference>
<feature type="transmembrane region" description="Helical" evidence="6">
    <location>
        <begin position="358"/>
        <end position="378"/>
    </location>
</feature>
<feature type="transmembrane region" description="Helical" evidence="6">
    <location>
        <begin position="269"/>
        <end position="293"/>
    </location>
</feature>
<dbReference type="GO" id="GO:0140359">
    <property type="term" value="F:ABC-type transporter activity"/>
    <property type="evidence" value="ECO:0007669"/>
    <property type="project" value="InterPro"/>
</dbReference>
<evidence type="ECO:0000256" key="1">
    <source>
        <dbReference type="ARBA" id="ARBA00004651"/>
    </source>
</evidence>
<evidence type="ECO:0000259" key="7">
    <source>
        <dbReference type="Pfam" id="PF12698"/>
    </source>
</evidence>
<dbReference type="AlphaFoldDB" id="A0A1M7CQN1"/>
<reference evidence="8 9" key="1">
    <citation type="submission" date="2016-11" db="EMBL/GenBank/DDBJ databases">
        <authorList>
            <person name="Jaros S."/>
            <person name="Januszkiewicz K."/>
            <person name="Wedrychowicz H."/>
        </authorList>
    </citation>
    <scope>NUCLEOTIDE SEQUENCE [LARGE SCALE GENOMIC DNA]</scope>
    <source>
        <strain evidence="8 9">DSM 15929</strain>
    </source>
</reference>
<feature type="domain" description="ABC-2 type transporter transmembrane" evidence="7">
    <location>
        <begin position="20"/>
        <end position="376"/>
    </location>
</feature>
<dbReference type="OrthoDB" id="63188at2"/>